<dbReference type="GO" id="GO:0005829">
    <property type="term" value="C:cytosol"/>
    <property type="evidence" value="ECO:0007669"/>
    <property type="project" value="TreeGrafter"/>
</dbReference>
<dbReference type="KEGG" id="lcu:PL11_006030"/>
<name>A0A1S6QIU0_9LACO</name>
<evidence type="ECO:0000256" key="3">
    <source>
        <dbReference type="ARBA" id="ARBA00022679"/>
    </source>
</evidence>
<dbReference type="InterPro" id="IPR008145">
    <property type="entry name" value="GK/Ca_channel_bsu"/>
</dbReference>
<dbReference type="eggNOG" id="COG0194">
    <property type="taxonomic scope" value="Bacteria"/>
</dbReference>
<dbReference type="PANTHER" id="PTHR23117:SF13">
    <property type="entry name" value="GUANYLATE KINASE"/>
    <property type="match status" value="1"/>
</dbReference>
<evidence type="ECO:0000313" key="8">
    <source>
        <dbReference type="Proteomes" id="UP000030361"/>
    </source>
</evidence>
<dbReference type="EMBL" id="CP018906">
    <property type="protein sequence ID" value="AQW21521.1"/>
    <property type="molecule type" value="Genomic_DNA"/>
</dbReference>
<dbReference type="PANTHER" id="PTHR23117">
    <property type="entry name" value="GUANYLATE KINASE-RELATED"/>
    <property type="match status" value="1"/>
</dbReference>
<dbReference type="SMART" id="SM00072">
    <property type="entry name" value="GuKc"/>
    <property type="match status" value="1"/>
</dbReference>
<dbReference type="Proteomes" id="UP000030361">
    <property type="component" value="Chromosome"/>
</dbReference>
<dbReference type="GO" id="GO:0004385">
    <property type="term" value="F:GMP kinase activity"/>
    <property type="evidence" value="ECO:0007669"/>
    <property type="project" value="UniProtKB-EC"/>
</dbReference>
<evidence type="ECO:0000313" key="7">
    <source>
        <dbReference type="EMBL" id="AQW21521.1"/>
    </source>
</evidence>
<gene>
    <name evidence="7" type="ORF">PL11_006030</name>
</gene>
<comment type="similarity">
    <text evidence="2">Belongs to the guanylate kinase family.</text>
</comment>
<comment type="catalytic activity">
    <reaction evidence="5">
        <text>GMP + ATP = GDP + ADP</text>
        <dbReference type="Rhea" id="RHEA:20780"/>
        <dbReference type="ChEBI" id="CHEBI:30616"/>
        <dbReference type="ChEBI" id="CHEBI:58115"/>
        <dbReference type="ChEBI" id="CHEBI:58189"/>
        <dbReference type="ChEBI" id="CHEBI:456216"/>
        <dbReference type="EC" id="2.7.4.8"/>
    </reaction>
</comment>
<accession>A0A1S6QIU0</accession>
<feature type="domain" description="Guanylate kinase-like" evidence="6">
    <location>
        <begin position="4"/>
        <end position="182"/>
    </location>
</feature>
<keyword evidence="3" id="KW-0808">Transferase</keyword>
<dbReference type="OrthoDB" id="1033810at2"/>
<keyword evidence="4 7" id="KW-0418">Kinase</keyword>
<evidence type="ECO:0000256" key="2">
    <source>
        <dbReference type="ARBA" id="ARBA00005790"/>
    </source>
</evidence>
<sequence length="185" mass="21050">MSEQRVFVITGAAGSGKTTVRNYLTKEFNMPKVITHTTRAPRIHEEDGVDYYFESEDSFGDNHYLESVSYAGNRYGSSFEGLDEAWKSSDFITIVLDTAGAITYKRELGDKAVVIFLKVDDSSTLLQRMKTRGDDTQTLADRIKSDEYLRDLTLPEELKGNAFVINNNDWERTKHIVNDIVAKYK</sequence>
<proteinExistence type="inferred from homology"/>
<protein>
    <submittedName>
        <fullName evidence="7">Guanylate kinase</fullName>
    </submittedName>
</protein>
<dbReference type="PROSITE" id="PS50052">
    <property type="entry name" value="GUANYLATE_KINASE_2"/>
    <property type="match status" value="1"/>
</dbReference>
<reference evidence="7 8" key="1">
    <citation type="journal article" date="2015" name="Genome Announc.">
        <title>Genome Sequence of Lactobacillus curieae CCTCC M 2011381T, a Novel Producer of Gamma-aminobutyric Acid.</title>
        <authorList>
            <person name="Wang Y."/>
            <person name="Wang Y."/>
            <person name="Lang C."/>
            <person name="Wei D."/>
            <person name="Xu P."/>
            <person name="Xie J."/>
        </authorList>
    </citation>
    <scope>NUCLEOTIDE SEQUENCE [LARGE SCALE GENOMIC DNA]</scope>
    <source>
        <strain evidence="7 8">CCTCC M 2011381</strain>
    </source>
</reference>
<evidence type="ECO:0000256" key="1">
    <source>
        <dbReference type="ARBA" id="ARBA00003531"/>
    </source>
</evidence>
<evidence type="ECO:0000259" key="6">
    <source>
        <dbReference type="PROSITE" id="PS50052"/>
    </source>
</evidence>
<dbReference type="RefSeq" id="WP_035168019.1">
    <property type="nucleotide sequence ID" value="NZ_CP018906.1"/>
</dbReference>
<dbReference type="CDD" id="cd00071">
    <property type="entry name" value="GMPK"/>
    <property type="match status" value="1"/>
</dbReference>
<dbReference type="AlphaFoldDB" id="A0A1S6QIU0"/>
<dbReference type="Pfam" id="PF00625">
    <property type="entry name" value="Guanylate_kin"/>
    <property type="match status" value="1"/>
</dbReference>
<dbReference type="InterPro" id="IPR027417">
    <property type="entry name" value="P-loop_NTPase"/>
</dbReference>
<keyword evidence="8" id="KW-1185">Reference proteome</keyword>
<dbReference type="SUPFAM" id="SSF52540">
    <property type="entry name" value="P-loop containing nucleoside triphosphate hydrolases"/>
    <property type="match status" value="1"/>
</dbReference>
<organism evidence="7 8">
    <name type="scientific">Lentilactobacillus curieae</name>
    <dbReference type="NCBI Taxonomy" id="1138822"/>
    <lineage>
        <taxon>Bacteria</taxon>
        <taxon>Bacillati</taxon>
        <taxon>Bacillota</taxon>
        <taxon>Bacilli</taxon>
        <taxon>Lactobacillales</taxon>
        <taxon>Lactobacillaceae</taxon>
        <taxon>Lentilactobacillus</taxon>
    </lineage>
</organism>
<dbReference type="Gene3D" id="3.40.50.300">
    <property type="entry name" value="P-loop containing nucleotide triphosphate hydrolases"/>
    <property type="match status" value="1"/>
</dbReference>
<comment type="function">
    <text evidence="1">Essential for recycling GMP and indirectly, cGMP.</text>
</comment>
<dbReference type="InterPro" id="IPR008144">
    <property type="entry name" value="Guanylate_kin-like_dom"/>
</dbReference>
<evidence type="ECO:0000256" key="5">
    <source>
        <dbReference type="ARBA" id="ARBA00048594"/>
    </source>
</evidence>
<evidence type="ECO:0000256" key="4">
    <source>
        <dbReference type="ARBA" id="ARBA00022777"/>
    </source>
</evidence>